<dbReference type="Pfam" id="PF00698">
    <property type="entry name" value="Acyl_transf_1"/>
    <property type="match status" value="1"/>
</dbReference>
<feature type="domain" description="Carrier" evidence="5">
    <location>
        <begin position="1315"/>
        <end position="1389"/>
    </location>
</feature>
<dbReference type="RefSeq" id="WP_165135542.1">
    <property type="nucleotide sequence ID" value="NZ_CP049253.1"/>
</dbReference>
<dbReference type="SMART" id="SM00827">
    <property type="entry name" value="PKS_AT"/>
    <property type="match status" value="1"/>
</dbReference>
<accession>A0ABS4ZHM7</accession>
<dbReference type="InterPro" id="IPR016035">
    <property type="entry name" value="Acyl_Trfase/lysoPLipase"/>
</dbReference>
<dbReference type="Pfam" id="PF00550">
    <property type="entry name" value="PP-binding"/>
    <property type="match status" value="1"/>
</dbReference>
<feature type="domain" description="Ketosynthase family 3 (KS3)" evidence="6">
    <location>
        <begin position="15"/>
        <end position="442"/>
    </location>
</feature>
<dbReference type="Gene3D" id="3.30.559.10">
    <property type="entry name" value="Chloramphenicol acetyltransferase-like domain"/>
    <property type="match status" value="1"/>
</dbReference>
<dbReference type="Pfam" id="PF02801">
    <property type="entry name" value="Ketoacyl-synt_C"/>
    <property type="match status" value="1"/>
</dbReference>
<evidence type="ECO:0000259" key="6">
    <source>
        <dbReference type="PROSITE" id="PS52004"/>
    </source>
</evidence>
<dbReference type="InterPro" id="IPR032821">
    <property type="entry name" value="PKS_assoc"/>
</dbReference>
<dbReference type="InterPro" id="IPR023213">
    <property type="entry name" value="CAT-like_dom_sf"/>
</dbReference>
<proteinExistence type="predicted"/>
<dbReference type="Proteomes" id="UP001519362">
    <property type="component" value="Unassembled WGS sequence"/>
</dbReference>
<evidence type="ECO:0000313" key="8">
    <source>
        <dbReference type="Proteomes" id="UP001519362"/>
    </source>
</evidence>
<dbReference type="Pfam" id="PF00109">
    <property type="entry name" value="ketoacyl-synt"/>
    <property type="match status" value="1"/>
</dbReference>
<gene>
    <name evidence="7" type="ORF">JOF34_001367</name>
</gene>
<dbReference type="Gene3D" id="3.40.47.10">
    <property type="match status" value="1"/>
</dbReference>
<dbReference type="InterPro" id="IPR036736">
    <property type="entry name" value="ACP-like_sf"/>
</dbReference>
<dbReference type="SMART" id="SM00825">
    <property type="entry name" value="PKS_KS"/>
    <property type="match status" value="1"/>
</dbReference>
<dbReference type="InterPro" id="IPR018201">
    <property type="entry name" value="Ketoacyl_synth_AS"/>
</dbReference>
<keyword evidence="4" id="KW-0808">Transferase</keyword>
<dbReference type="PROSITE" id="PS00606">
    <property type="entry name" value="KS3_1"/>
    <property type="match status" value="1"/>
</dbReference>
<dbReference type="InterPro" id="IPR016039">
    <property type="entry name" value="Thiolase-like"/>
</dbReference>
<evidence type="ECO:0000256" key="2">
    <source>
        <dbReference type="ARBA" id="ARBA00022450"/>
    </source>
</evidence>
<dbReference type="Gene3D" id="3.40.366.10">
    <property type="entry name" value="Malonyl-Coenzyme A Acyl Carrier Protein, domain 2"/>
    <property type="match status" value="1"/>
</dbReference>
<comment type="cofactor">
    <cofactor evidence="1">
        <name>pantetheine 4'-phosphate</name>
        <dbReference type="ChEBI" id="CHEBI:47942"/>
    </cofactor>
</comment>
<dbReference type="InterPro" id="IPR014031">
    <property type="entry name" value="Ketoacyl_synth_C"/>
</dbReference>
<dbReference type="PANTHER" id="PTHR43775:SF51">
    <property type="entry name" value="INACTIVE PHENOLPHTHIOCEROL SYNTHESIS POLYKETIDE SYNTHASE TYPE I PKS1-RELATED"/>
    <property type="match status" value="1"/>
</dbReference>
<reference evidence="7 8" key="1">
    <citation type="submission" date="2021-03" db="EMBL/GenBank/DDBJ databases">
        <title>Sequencing the genomes of 1000 actinobacteria strains.</title>
        <authorList>
            <person name="Klenk H.-P."/>
        </authorList>
    </citation>
    <scope>NUCLEOTIDE SEQUENCE [LARGE SCALE GENOMIC DNA]</scope>
    <source>
        <strain evidence="7 8">DSM 24221</strain>
    </source>
</reference>
<evidence type="ECO:0000259" key="5">
    <source>
        <dbReference type="PROSITE" id="PS50075"/>
    </source>
</evidence>
<dbReference type="PROSITE" id="PS52004">
    <property type="entry name" value="KS3_2"/>
    <property type="match status" value="1"/>
</dbReference>
<dbReference type="SUPFAM" id="SSF52777">
    <property type="entry name" value="CoA-dependent acyltransferases"/>
    <property type="match status" value="1"/>
</dbReference>
<sequence>MTDLARAQETSPTTGLEVAVIGMAGRFPGARTVDEFWGNLIDGVDAITHFTDEELRDRGVPSEIRSQADYVGARGVFPELDAFDAGFFNYTPADARVLDPQVRALHEEVYHALEDAGYSAEGRGKGVGLFLGATNNLAWEAHSLQQYVIPSGSTFAGTQLNDKDFAATRIAYTLGLTGPAMTLHSACSTSLVAIDMACRYLWTGACQVALAGGSGLTLPHENGYMYQPGMIHSPDGHCRPFDRDAAGTVEGNGAGVVVLKRLEAALRDGDRIYAVVKGSAVNNDGHRKVGYTAPSIEGQTEVIRRAYRVAQVAPQEIHYLETHGTGTALGDPIEVEALRRAFGETTTGQIGLGSTKASIGHLDTAAGVTSFIKACKVVSERTAPRSLNFTEWNANIVAEGSPFHVVTETTDLAVHSTASSPVRAGVSSFGIGGTNAHVILEEPPVVVADAAQARDAHSFVLGAASESAIRQTQESFLRFLESGADVRPQDLAWTLQQRQRNLPYRFATAFDSLDDLRAQLDEAVAAGGDAHDLTAAPTRRIVFLFSGMGAQYAGMARGLYESEPVFRANMDEGFEYCASLGVEEPRQAFFETGEAAEALLTDIVNTQLLLFLTEYSLASTVMAWGISPDAMIGHSAGELAAACLAGVFSYESGVRLVHLRATMMARSAAGAMTSVKASVAAIEPLLGTGVELAAENSAEDITVTGLEADIAAFEQRCEEGLTYSRIDSPRANHSRTMDAVLDDFARGLEGIELSAPTLRYTSNVTGDWITADDAQRIGYYLAHLRNTVKFKANVDTVLADGPAVFLELGPGRVLSSFVRRIAAGGESTAVNLLRHRKETVTDAHHLARAIGRMWEAGVAPDWARFHADRSVRRVALPLYAFDRTPYPVDVDRFTALLEGGSAAVGPAQRAALDMTVGQLQWTRTVAPVVDRQGRGRVIICLGDDDRARAAVDAVPHWRAFPVRFGASYQFDPAGGAHVRVDHSGDIRRLFDDLKAHRQHGDAIVASGDFKAVQASTRSLLRLLDEEEAPAYERIVALTDAAPDGTADSIAASWAAGIAREQHAVAVTALQADGGLGAALLAELDSSAEPEIAVRHSADGRQIVRLHPVMLEDVDPVSDATVIVCPAHAVTAAMNALVPTHPLRRFHIVPYATVPGPTADIGVTNERCTVGDTVHARGVHALARALVDGIRNRPGNREIVVWDDGPRTTGGSVPDLGRELRSQLQAPPVPMQRRVTVVAAWDASVDGWSGETTEWFNSFHRRTADIPVVLLLGDGAAASVLDLAARMPESGIPVAYLGDDPFVAPARPAEPETVVEGRANIAGVLTEELRTLLGLETIPPRADVFDLGLDSVRLTTFTRALDGRGVKLLDSDVHNNPSIAQLSAFLIEQAGSQDVSEGGVTAIEQQLSANVGFVCRFARTRDDDGEFGRLVLLAGETSEQQRARVMRELADLRVGPDQTPELIWPITTDTGDVEGVDLPVVKTEPFEAATSLDAVFNEIDRRQDDVRRMVTSKPVRWSYPLTGVQKYHFKGKTPLQMYLINLREPVRIDLLNQAMRDVVGRHGVMRMALGRSRGRMVWREHEPPSDFALPLLDLSRFSPEEAQEIHRALVRRKWTIDFKVLGRPMYTAVLIKHHERSYDILFQFDHSIFDAGSGQVLRSDLIRRYRQLVAGTTAAMPAAVSYRHLQQQFAKGPVDISADEIVERFELERWTSGAKQIQERSASRLTAEVRQLRFSTDLGGDEDGSGIDPFAAVVHLYSRLVARTLEVDEVALDVLFRAREYEGRDYSDMMGMMIGSVPVVVPAERGSHASAQDIVQEKFRLMDRHNIHFLNLFSSLRLMMKFGKVFTATKSVKPKGNSQTCMLNYAGNLEAEYDEIWDMTLDQLSTEQDKLDYADFYCVAKTTGTRLDLLFLTRWDVPSDELHGILLEEVEALREDIHAP</sequence>
<keyword evidence="2" id="KW-0596">Phosphopantetheine</keyword>
<dbReference type="EMBL" id="JAGIOL010000001">
    <property type="protein sequence ID" value="MBP2436781.1"/>
    <property type="molecule type" value="Genomic_DNA"/>
</dbReference>
<comment type="caution">
    <text evidence="7">The sequence shown here is derived from an EMBL/GenBank/DDBJ whole genome shotgun (WGS) entry which is preliminary data.</text>
</comment>
<dbReference type="InterPro" id="IPR020841">
    <property type="entry name" value="PKS_Beta-ketoAc_synthase_dom"/>
</dbReference>
<dbReference type="Pfam" id="PF00668">
    <property type="entry name" value="Condensation"/>
    <property type="match status" value="1"/>
</dbReference>
<dbReference type="Pfam" id="PF16197">
    <property type="entry name" value="KAsynt_C_assoc"/>
    <property type="match status" value="1"/>
</dbReference>
<dbReference type="Gene3D" id="1.10.1200.10">
    <property type="entry name" value="ACP-like"/>
    <property type="match status" value="1"/>
</dbReference>
<evidence type="ECO:0000313" key="7">
    <source>
        <dbReference type="EMBL" id="MBP2436781.1"/>
    </source>
</evidence>
<dbReference type="SUPFAM" id="SSF53901">
    <property type="entry name" value="Thiolase-like"/>
    <property type="match status" value="1"/>
</dbReference>
<evidence type="ECO:0000256" key="1">
    <source>
        <dbReference type="ARBA" id="ARBA00001957"/>
    </source>
</evidence>
<dbReference type="Gene3D" id="3.30.559.30">
    <property type="entry name" value="Nonribosomal peptide synthetase, condensation domain"/>
    <property type="match status" value="1"/>
</dbReference>
<evidence type="ECO:0000256" key="4">
    <source>
        <dbReference type="ARBA" id="ARBA00022679"/>
    </source>
</evidence>
<protein>
    <submittedName>
        <fullName evidence="7">Acyl transferase domain-containing protein/aryl carrier-like protein</fullName>
    </submittedName>
</protein>
<keyword evidence="3" id="KW-0597">Phosphoprotein</keyword>
<dbReference type="InterPro" id="IPR009081">
    <property type="entry name" value="PP-bd_ACP"/>
</dbReference>
<dbReference type="CDD" id="cd00833">
    <property type="entry name" value="PKS"/>
    <property type="match status" value="1"/>
</dbReference>
<name>A0ABS4ZHM7_9MICO</name>
<dbReference type="InterPro" id="IPR014043">
    <property type="entry name" value="Acyl_transferase_dom"/>
</dbReference>
<evidence type="ECO:0000256" key="3">
    <source>
        <dbReference type="ARBA" id="ARBA00022553"/>
    </source>
</evidence>
<dbReference type="Gene3D" id="3.30.70.250">
    <property type="entry name" value="Malonyl-CoA ACP transacylase, ACP-binding"/>
    <property type="match status" value="1"/>
</dbReference>
<dbReference type="InterPro" id="IPR014030">
    <property type="entry name" value="Ketoacyl_synth_N"/>
</dbReference>
<organism evidence="7 8">
    <name type="scientific">Microbacterium amylolyticum</name>
    <dbReference type="NCBI Taxonomy" id="936337"/>
    <lineage>
        <taxon>Bacteria</taxon>
        <taxon>Bacillati</taxon>
        <taxon>Actinomycetota</taxon>
        <taxon>Actinomycetes</taxon>
        <taxon>Micrococcales</taxon>
        <taxon>Microbacteriaceae</taxon>
        <taxon>Microbacterium</taxon>
    </lineage>
</organism>
<dbReference type="PANTHER" id="PTHR43775">
    <property type="entry name" value="FATTY ACID SYNTHASE"/>
    <property type="match status" value="1"/>
</dbReference>
<dbReference type="Gene3D" id="3.30.70.3290">
    <property type="match status" value="1"/>
</dbReference>
<dbReference type="InterPro" id="IPR050091">
    <property type="entry name" value="PKS_NRPS_Biosynth_Enz"/>
</dbReference>
<dbReference type="SUPFAM" id="SSF47336">
    <property type="entry name" value="ACP-like"/>
    <property type="match status" value="1"/>
</dbReference>
<dbReference type="InterPro" id="IPR001227">
    <property type="entry name" value="Ac_transferase_dom_sf"/>
</dbReference>
<keyword evidence="8" id="KW-1185">Reference proteome</keyword>
<dbReference type="SUPFAM" id="SSF52151">
    <property type="entry name" value="FabD/lysophospholipase-like"/>
    <property type="match status" value="1"/>
</dbReference>
<dbReference type="InterPro" id="IPR001242">
    <property type="entry name" value="Condensation_dom"/>
</dbReference>
<dbReference type="PROSITE" id="PS50075">
    <property type="entry name" value="CARRIER"/>
    <property type="match status" value="1"/>
</dbReference>